<evidence type="ECO:0000313" key="2">
    <source>
        <dbReference type="Proteomes" id="UP001187734"/>
    </source>
</evidence>
<reference evidence="1" key="1">
    <citation type="submission" date="2018-03" db="EMBL/GenBank/DDBJ databases">
        <authorList>
            <person name="Guldener U."/>
        </authorList>
    </citation>
    <scope>NUCLEOTIDE SEQUENCE</scope>
</reference>
<proteinExistence type="predicted"/>
<comment type="caution">
    <text evidence="1">The sequence shown here is derived from an EMBL/GenBank/DDBJ whole genome shotgun (WGS) entry which is preliminary data.</text>
</comment>
<gene>
    <name evidence="1" type="ORF">FTOL_13044</name>
</gene>
<evidence type="ECO:0000313" key="1">
    <source>
        <dbReference type="EMBL" id="SPJ89683.1"/>
    </source>
</evidence>
<name>A0AAE8MNN7_9HYPO</name>
<sequence>MRPREALPLDGSPDRDALPVGKRWASNFIKRHKELETHFFRRYNHQRAKYEDPTIIYDWFRLVENTIAKYGIRLDNIYNFDETGFIMGIIASGMVITGTERHGRPKSVQPRGQEWITIIQAINKEDQAIPPFIIGAGQYQLANWYRESNLPGD</sequence>
<keyword evidence="2" id="KW-1185">Reference proteome</keyword>
<protein>
    <submittedName>
        <fullName evidence="1">Related to transposase</fullName>
    </submittedName>
</protein>
<accession>A0AAE8MNN7</accession>
<organism evidence="1 2">
    <name type="scientific">Fusarium torulosum</name>
    <dbReference type="NCBI Taxonomy" id="33205"/>
    <lineage>
        <taxon>Eukaryota</taxon>
        <taxon>Fungi</taxon>
        <taxon>Dikarya</taxon>
        <taxon>Ascomycota</taxon>
        <taxon>Pezizomycotina</taxon>
        <taxon>Sordariomycetes</taxon>
        <taxon>Hypocreomycetidae</taxon>
        <taxon>Hypocreales</taxon>
        <taxon>Nectriaceae</taxon>
        <taxon>Fusarium</taxon>
    </lineage>
</organism>
<dbReference type="AlphaFoldDB" id="A0AAE8MNN7"/>
<dbReference type="Proteomes" id="UP001187734">
    <property type="component" value="Unassembled WGS sequence"/>
</dbReference>
<dbReference type="EMBL" id="ONZP01000695">
    <property type="protein sequence ID" value="SPJ89683.1"/>
    <property type="molecule type" value="Genomic_DNA"/>
</dbReference>